<dbReference type="EMBL" id="CAJVPJ010000158">
    <property type="protein sequence ID" value="CAG8487936.1"/>
    <property type="molecule type" value="Genomic_DNA"/>
</dbReference>
<dbReference type="AlphaFoldDB" id="A0A9N8WLY6"/>
<dbReference type="InterPro" id="IPR036191">
    <property type="entry name" value="RRF_sf"/>
</dbReference>
<evidence type="ECO:0000313" key="6">
    <source>
        <dbReference type="EMBL" id="CAG8487936.1"/>
    </source>
</evidence>
<feature type="region of interest" description="Disordered" evidence="4">
    <location>
        <begin position="1"/>
        <end position="22"/>
    </location>
</feature>
<evidence type="ECO:0000256" key="1">
    <source>
        <dbReference type="ARBA" id="ARBA00005912"/>
    </source>
</evidence>
<dbReference type="GO" id="GO:0005739">
    <property type="term" value="C:mitochondrion"/>
    <property type="evidence" value="ECO:0007669"/>
    <property type="project" value="TreeGrafter"/>
</dbReference>
<dbReference type="PANTHER" id="PTHR20982">
    <property type="entry name" value="RIBOSOME RECYCLING FACTOR"/>
    <property type="match status" value="1"/>
</dbReference>
<dbReference type="Proteomes" id="UP000789572">
    <property type="component" value="Unassembled WGS sequence"/>
</dbReference>
<evidence type="ECO:0000259" key="5">
    <source>
        <dbReference type="Pfam" id="PF01765"/>
    </source>
</evidence>
<dbReference type="InterPro" id="IPR023584">
    <property type="entry name" value="Ribosome_recyc_fac_dom"/>
</dbReference>
<dbReference type="Pfam" id="PF01765">
    <property type="entry name" value="RRF"/>
    <property type="match status" value="1"/>
</dbReference>
<sequence length="215" mass="24209">MDEEEDDSHRKSGKKNSASNELDFNVEALEDKMKDIVERLKKTYSTMRAGRASPALLDSIVVPHSTGNTPLKDLAQVIVKDPQNLIVTVQDNSLLKAIDKAIRTSELNLNPLEDTKGLRIPIPKHVTPLFLTFSPTTNKSREKLVTIAKKNAENARQKIRHVRQEGLKDLKKDVRDGFPVDDGNKLAKKFQVIVDKYTKDIDDVLKAKTKEIQNS</sequence>
<reference evidence="6" key="1">
    <citation type="submission" date="2021-06" db="EMBL/GenBank/DDBJ databases">
        <authorList>
            <person name="Kallberg Y."/>
            <person name="Tangrot J."/>
            <person name="Rosling A."/>
        </authorList>
    </citation>
    <scope>NUCLEOTIDE SEQUENCE</scope>
    <source>
        <strain evidence="6">IA702</strain>
    </source>
</reference>
<dbReference type="SUPFAM" id="SSF55194">
    <property type="entry name" value="Ribosome recycling factor, RRF"/>
    <property type="match status" value="1"/>
</dbReference>
<evidence type="ECO:0000313" key="7">
    <source>
        <dbReference type="Proteomes" id="UP000789572"/>
    </source>
</evidence>
<evidence type="ECO:0000256" key="4">
    <source>
        <dbReference type="SAM" id="MobiDB-lite"/>
    </source>
</evidence>
<keyword evidence="2" id="KW-0648">Protein biosynthesis</keyword>
<evidence type="ECO:0000256" key="2">
    <source>
        <dbReference type="ARBA" id="ARBA00022917"/>
    </source>
</evidence>
<evidence type="ECO:0000256" key="3">
    <source>
        <dbReference type="ARBA" id="ARBA00024909"/>
    </source>
</evidence>
<name>A0A9N8WLY6_9GLOM</name>
<dbReference type="InterPro" id="IPR002661">
    <property type="entry name" value="Ribosome_recyc_fac"/>
</dbReference>
<keyword evidence="7" id="KW-1185">Reference proteome</keyword>
<comment type="caution">
    <text evidence="6">The sequence shown here is derived from an EMBL/GenBank/DDBJ whole genome shotgun (WGS) entry which is preliminary data.</text>
</comment>
<proteinExistence type="inferred from homology"/>
<protein>
    <submittedName>
        <fullName evidence="6">9677_t:CDS:1</fullName>
    </submittedName>
</protein>
<dbReference type="GO" id="GO:0006412">
    <property type="term" value="P:translation"/>
    <property type="evidence" value="ECO:0007669"/>
    <property type="project" value="UniProtKB-KW"/>
</dbReference>
<dbReference type="Gene3D" id="1.10.132.20">
    <property type="entry name" value="Ribosome-recycling factor"/>
    <property type="match status" value="1"/>
</dbReference>
<organism evidence="6 7">
    <name type="scientific">Paraglomus occultum</name>
    <dbReference type="NCBI Taxonomy" id="144539"/>
    <lineage>
        <taxon>Eukaryota</taxon>
        <taxon>Fungi</taxon>
        <taxon>Fungi incertae sedis</taxon>
        <taxon>Mucoromycota</taxon>
        <taxon>Glomeromycotina</taxon>
        <taxon>Glomeromycetes</taxon>
        <taxon>Paraglomerales</taxon>
        <taxon>Paraglomeraceae</taxon>
        <taxon>Paraglomus</taxon>
    </lineage>
</organism>
<dbReference type="OrthoDB" id="407355at2759"/>
<accession>A0A9N8WLY6</accession>
<gene>
    <name evidence="6" type="ORF">POCULU_LOCUS1908</name>
</gene>
<comment type="similarity">
    <text evidence="1">Belongs to the RRF family.</text>
</comment>
<dbReference type="Gene3D" id="3.30.1360.40">
    <property type="match status" value="1"/>
</dbReference>
<feature type="domain" description="Ribosome recycling factor" evidence="5">
    <location>
        <begin position="40"/>
        <end position="212"/>
    </location>
</feature>
<dbReference type="FunFam" id="3.30.1360.40:FF:000001">
    <property type="entry name" value="Ribosome-recycling factor"/>
    <property type="match status" value="1"/>
</dbReference>
<dbReference type="GO" id="GO:0043023">
    <property type="term" value="F:ribosomal large subunit binding"/>
    <property type="evidence" value="ECO:0007669"/>
    <property type="project" value="TreeGrafter"/>
</dbReference>
<comment type="function">
    <text evidence="3">Necessary for protein synthesis in mitochondria. Functions as a ribosome recycling factor in mitochondria.</text>
</comment>
<dbReference type="PANTHER" id="PTHR20982:SF3">
    <property type="entry name" value="MITOCHONDRIAL RIBOSOME RECYCLING FACTOR PSEUDO 1"/>
    <property type="match status" value="1"/>
</dbReference>